<dbReference type="Pfam" id="PF00395">
    <property type="entry name" value="SLH"/>
    <property type="match status" value="3"/>
</dbReference>
<reference evidence="2 3" key="1">
    <citation type="submission" date="2020-02" db="EMBL/GenBank/DDBJ databases">
        <authorList>
            <person name="Gao J."/>
            <person name="Sun J."/>
        </authorList>
    </citation>
    <scope>NUCLEOTIDE SEQUENCE [LARGE SCALE GENOMIC DNA]</scope>
    <source>
        <strain evidence="2 3">7124</strain>
    </source>
</reference>
<dbReference type="InterPro" id="IPR001119">
    <property type="entry name" value="SLH_dom"/>
</dbReference>
<evidence type="ECO:0000259" key="1">
    <source>
        <dbReference type="PROSITE" id="PS51272"/>
    </source>
</evidence>
<accession>A0A6M1PML2</accession>
<sequence length="1671" mass="179626">MQRSTEKRRMRGYSHFTLLLSFLLILTSIFGTMPVLADTSSSSSEAAATYASVNTSVYEATYTATASFSGTKTVTEWDVNGDGLTITIALGGGSSFADNVSDYKDAIIDGLTFYGELFNKTTNQYDVIPFDTFITSALNAYGSSYFPFLNVQDGVSVDNVTVYDRFVGLDPKGARSTASVTDELKEQYPGVKKGIINALKAGATVSVDSNGNLVIRCTKDAANGYFSTFTNSVPVVNGGIQIANCDILLSADLPAGVVNGVNDAVKVDGYFTIEEMKLHPEIWEYVDASRANEAGVYSFNSRIDGYDSNTSSPYPYSTTYYIKKVEGNELTEEDIRDGGTMGPNGTGNKLIKIVVDTRTGPTQWASAKNMSTFFTNIFRTNKDATGYSGGSSTTYTPQDDPEWLKVEDQITSGGLDPANPYYVGTNKYVINYSGDHRADQINPAAMWIYYELPKTSDFDISSNMPVYVNLIAGFFGGSGQSTNENGQPILGMDGRFSFTIKADGPKSTVSTISSSNYTVNTAAGTITNVPYNTSKAAFLGNLTKGESHQTWDTDNLHDPVTTGDTLVVTAQDGTTKAAYTITVNTVPSTVTTISSSNYTVNTAAGTITNVPYNTSKATFLGNLTKRESDQTWDTANVHDPVVTGDTLVVTAQDGTTKANYTITVNTIAVKKKAPDFTADDTDNYVGKTIDLTFADDAAYRAAITSISVNGTILTADRYTISEGKISVNGSLFTSTNDYTIVVKAQDYKDVTVVQSIRSLVTASFSGTNTVTEWDINGDGLTITITLSSGYSFADNVSAYKDAIIDGLIFNGVKFNKSKNEYDVVSYDTFITSVLNAYSSAYFPYVDKTNGITAYDRFVGLDPKGASSIASVTDALKKQYPGVKKGIIDALKAGATVSVDSNGNLVIRCTKDAANGYFSTFTNSVPVVNGGFQIANCDILLSAELPAGVVKGVNDVVRVDSYFTIQEVKLHPEIWEYVDASRANEAGVFSFNSRINSYDKNTSSLYPYSSTYYVKKVEGNELTEEDIRDGGTMGPNGTGKKLIKIVVDTRTGPTQWASAKNMSTFFTNLFRTSKYATGYSGGSSTTYTPADGPEWLKVENQITNGGLDSANPYNLCSNKYVINYSGDNRMDTVDPAAMWIYYELPKTPDFDISSNMPVYVNLIAGLFGGSGQSTNENGQPILGMDGRYSFIIQQVGLSSIAKITSDKYTVSTTSTTSGTIKNVPVNTSKESFLSHLVKGESHQTWDTGNVHDPVATGDTLVVTAQNRKTKMTYTITVGADSGKAGTITAEIQILDKDSGIATAAVDLESITAEFSKVQSSLDGSKTVLVVIPKVEGIKAYWITLPASVLTQNTSEKKVKLKTEFATVTLPGNMLDKVKGANAKNVTLSVSKADVSTLTEAARTYIGDKPVIDLELVVDGKSTVWSNNNAPVTIAVEYTPTAQELNDPEHITVFNIDGSGSLIPVPSAKYDPATGMVVFSTTHFSKYAVVSVYNTFRDIGNYRWAKKQIEVLASKGIISGTGAEIYSPAANITRADFMMLLVKTLGLSADVNGNFGDVNKGDYYYNAVGIAKKLGIATGSRNNLFNPKAAISRQDMMVLTERALRMVKKISATGSSSDLDKYSDKSVISGYAANSIAALVKEGLIVGSKSRINPAGNTTRAEAAVFLYRIYNK</sequence>
<dbReference type="InterPro" id="IPR011432">
    <property type="entry name" value="Shr-like_HID"/>
</dbReference>
<comment type="caution">
    <text evidence="2">The sequence shown here is derived from an EMBL/GenBank/DDBJ whole genome shotgun (WGS) entry which is preliminary data.</text>
</comment>
<feature type="domain" description="SLH" evidence="1">
    <location>
        <begin position="1554"/>
        <end position="1612"/>
    </location>
</feature>
<protein>
    <submittedName>
        <fullName evidence="2">DUF1533 domain-containing protein</fullName>
    </submittedName>
</protein>
<gene>
    <name evidence="2" type="ORF">G5B47_20155</name>
</gene>
<feature type="domain" description="SLH" evidence="1">
    <location>
        <begin position="1490"/>
        <end position="1553"/>
    </location>
</feature>
<evidence type="ECO:0000313" key="2">
    <source>
        <dbReference type="EMBL" id="NGM84719.1"/>
    </source>
</evidence>
<feature type="domain" description="SLH" evidence="1">
    <location>
        <begin position="1617"/>
        <end position="1671"/>
    </location>
</feature>
<dbReference type="PROSITE" id="PS51272">
    <property type="entry name" value="SLH"/>
    <property type="match status" value="3"/>
</dbReference>
<dbReference type="Proteomes" id="UP000480151">
    <property type="component" value="Unassembled WGS sequence"/>
</dbReference>
<name>A0A6M1PML2_9BACL</name>
<keyword evidence="3" id="KW-1185">Reference proteome</keyword>
<dbReference type="RefSeq" id="WP_165101997.1">
    <property type="nucleotide sequence ID" value="NZ_JAAKGU010000011.1"/>
</dbReference>
<proteinExistence type="predicted"/>
<dbReference type="Pfam" id="PF07550">
    <property type="entry name" value="Shr-like_HID"/>
    <property type="match status" value="1"/>
</dbReference>
<evidence type="ECO:0000313" key="3">
    <source>
        <dbReference type="Proteomes" id="UP000480151"/>
    </source>
</evidence>
<dbReference type="EMBL" id="JAAKGU010000011">
    <property type="protein sequence ID" value="NGM84719.1"/>
    <property type="molecule type" value="Genomic_DNA"/>
</dbReference>
<organism evidence="2 3">
    <name type="scientific">Paenibacillus apii</name>
    <dbReference type="NCBI Taxonomy" id="1850370"/>
    <lineage>
        <taxon>Bacteria</taxon>
        <taxon>Bacillati</taxon>
        <taxon>Bacillota</taxon>
        <taxon>Bacilli</taxon>
        <taxon>Bacillales</taxon>
        <taxon>Paenibacillaceae</taxon>
        <taxon>Paenibacillus</taxon>
    </lineage>
</organism>